<protein>
    <submittedName>
        <fullName evidence="2">Uncharacterized protein</fullName>
    </submittedName>
</protein>
<name>A0A5B8MAY5_9CHLO</name>
<proteinExistence type="predicted"/>
<organism evidence="2 3">
    <name type="scientific">Chloropicon primus</name>
    <dbReference type="NCBI Taxonomy" id="1764295"/>
    <lineage>
        <taxon>Eukaryota</taxon>
        <taxon>Viridiplantae</taxon>
        <taxon>Chlorophyta</taxon>
        <taxon>Chloropicophyceae</taxon>
        <taxon>Chloropicales</taxon>
        <taxon>Chloropicaceae</taxon>
        <taxon>Chloropicon</taxon>
    </lineage>
</organism>
<dbReference type="EMBL" id="CP031034">
    <property type="protein sequence ID" value="QDZ17598.1"/>
    <property type="molecule type" value="Genomic_DNA"/>
</dbReference>
<evidence type="ECO:0000313" key="2">
    <source>
        <dbReference type="EMBL" id="QDZ17598.1"/>
    </source>
</evidence>
<dbReference type="AlphaFoldDB" id="A0A5B8MAY5"/>
<reference evidence="2 3" key="1">
    <citation type="submission" date="2018-07" db="EMBL/GenBank/DDBJ databases">
        <title>The complete nuclear genome of the prasinophyte Chloropicon primus (CCMP1205).</title>
        <authorList>
            <person name="Pombert J.-F."/>
            <person name="Otis C."/>
            <person name="Turmel M."/>
            <person name="Lemieux C."/>
        </authorList>
    </citation>
    <scope>NUCLEOTIDE SEQUENCE [LARGE SCALE GENOMIC DNA]</scope>
    <source>
        <strain evidence="2 3">CCMP1205</strain>
    </source>
</reference>
<feature type="region of interest" description="Disordered" evidence="1">
    <location>
        <begin position="1"/>
        <end position="73"/>
    </location>
</feature>
<evidence type="ECO:0000256" key="1">
    <source>
        <dbReference type="SAM" id="MobiDB-lite"/>
    </source>
</evidence>
<keyword evidence="3" id="KW-1185">Reference proteome</keyword>
<gene>
    <name evidence="2" type="ORF">A3770_01p01160</name>
</gene>
<evidence type="ECO:0000313" key="3">
    <source>
        <dbReference type="Proteomes" id="UP000316726"/>
    </source>
</evidence>
<accession>A0A5B8MAY5</accession>
<dbReference type="Proteomes" id="UP000316726">
    <property type="component" value="Chromosome 1"/>
</dbReference>
<sequence length="131" mass="15293">MYTKIQNMRSDLSDLDSGSSTPRKKKTKTNRISIDWESGHVYSAPASPFSTKKKPKRPQSAPPRQRIKATTSKPECRAYKEAIKDYICENSIYEEERLHELFESYKREKQKENEDVVIRAIEELKIELNVV</sequence>